<organism evidence="6 7">
    <name type="scientific">Mesorhizobium zhangyense</name>
    <dbReference type="NCBI Taxonomy" id="1776730"/>
    <lineage>
        <taxon>Bacteria</taxon>
        <taxon>Pseudomonadati</taxon>
        <taxon>Pseudomonadota</taxon>
        <taxon>Alphaproteobacteria</taxon>
        <taxon>Hyphomicrobiales</taxon>
        <taxon>Phyllobacteriaceae</taxon>
        <taxon>Mesorhizobium</taxon>
    </lineage>
</organism>
<dbReference type="Pfam" id="PF09339">
    <property type="entry name" value="HTH_IclR"/>
    <property type="match status" value="1"/>
</dbReference>
<dbReference type="Gene3D" id="1.10.10.10">
    <property type="entry name" value="Winged helix-like DNA-binding domain superfamily/Winged helix DNA-binding domain"/>
    <property type="match status" value="1"/>
</dbReference>
<keyword evidence="7" id="KW-1185">Reference proteome</keyword>
<dbReference type="Pfam" id="PF01614">
    <property type="entry name" value="IclR_C"/>
    <property type="match status" value="1"/>
</dbReference>
<dbReference type="InterPro" id="IPR029016">
    <property type="entry name" value="GAF-like_dom_sf"/>
</dbReference>
<evidence type="ECO:0000259" key="5">
    <source>
        <dbReference type="PROSITE" id="PS51078"/>
    </source>
</evidence>
<dbReference type="Gene3D" id="3.30.450.40">
    <property type="match status" value="1"/>
</dbReference>
<keyword evidence="1" id="KW-0805">Transcription regulation</keyword>
<dbReference type="PANTHER" id="PTHR30136">
    <property type="entry name" value="HELIX-TURN-HELIX TRANSCRIPTIONAL REGULATOR, ICLR FAMILY"/>
    <property type="match status" value="1"/>
</dbReference>
<dbReference type="GO" id="GO:0003677">
    <property type="term" value="F:DNA binding"/>
    <property type="evidence" value="ECO:0007669"/>
    <property type="project" value="UniProtKB-KW"/>
</dbReference>
<reference evidence="6 7" key="1">
    <citation type="submission" date="2020-02" db="EMBL/GenBank/DDBJ databases">
        <title>Genome sequence of the type strain CGMCC 1.15528 of Mesorhizobium zhangyense.</title>
        <authorList>
            <person name="Gao J."/>
            <person name="Sun J."/>
        </authorList>
    </citation>
    <scope>NUCLEOTIDE SEQUENCE [LARGE SCALE GENOMIC DNA]</scope>
    <source>
        <strain evidence="6 7">CGMCC 1.15528</strain>
    </source>
</reference>
<dbReference type="SUPFAM" id="SSF55781">
    <property type="entry name" value="GAF domain-like"/>
    <property type="match status" value="1"/>
</dbReference>
<dbReference type="GO" id="GO:0003700">
    <property type="term" value="F:DNA-binding transcription factor activity"/>
    <property type="evidence" value="ECO:0007669"/>
    <property type="project" value="TreeGrafter"/>
</dbReference>
<dbReference type="InterPro" id="IPR050707">
    <property type="entry name" value="HTH_MetabolicPath_Reg"/>
</dbReference>
<evidence type="ECO:0000256" key="1">
    <source>
        <dbReference type="ARBA" id="ARBA00023015"/>
    </source>
</evidence>
<comment type="caution">
    <text evidence="6">The sequence shown here is derived from an EMBL/GenBank/DDBJ whole genome shotgun (WGS) entry which is preliminary data.</text>
</comment>
<evidence type="ECO:0000256" key="3">
    <source>
        <dbReference type="ARBA" id="ARBA00023163"/>
    </source>
</evidence>
<dbReference type="GO" id="GO:0045892">
    <property type="term" value="P:negative regulation of DNA-templated transcription"/>
    <property type="evidence" value="ECO:0007669"/>
    <property type="project" value="TreeGrafter"/>
</dbReference>
<dbReference type="InterPro" id="IPR036390">
    <property type="entry name" value="WH_DNA-bd_sf"/>
</dbReference>
<protein>
    <submittedName>
        <fullName evidence="6">IclR family transcriptional regulator</fullName>
    </submittedName>
</protein>
<name>A0A7C9R8S9_9HYPH</name>
<dbReference type="SUPFAM" id="SSF46785">
    <property type="entry name" value="Winged helix' DNA-binding domain"/>
    <property type="match status" value="1"/>
</dbReference>
<evidence type="ECO:0000256" key="2">
    <source>
        <dbReference type="ARBA" id="ARBA00023125"/>
    </source>
</evidence>
<dbReference type="PROSITE" id="PS51077">
    <property type="entry name" value="HTH_ICLR"/>
    <property type="match status" value="1"/>
</dbReference>
<evidence type="ECO:0000313" key="6">
    <source>
        <dbReference type="EMBL" id="NGN43002.1"/>
    </source>
</evidence>
<dbReference type="PROSITE" id="PS51078">
    <property type="entry name" value="ICLR_ED"/>
    <property type="match status" value="1"/>
</dbReference>
<accession>A0A7C9R8S9</accession>
<keyword evidence="2" id="KW-0238">DNA-binding</keyword>
<dbReference type="AlphaFoldDB" id="A0A7C9R8S9"/>
<dbReference type="InterPro" id="IPR036388">
    <property type="entry name" value="WH-like_DNA-bd_sf"/>
</dbReference>
<evidence type="ECO:0000313" key="7">
    <source>
        <dbReference type="Proteomes" id="UP000481252"/>
    </source>
</evidence>
<evidence type="ECO:0000259" key="4">
    <source>
        <dbReference type="PROSITE" id="PS51077"/>
    </source>
</evidence>
<gene>
    <name evidence="6" type="ORF">G6N74_18175</name>
</gene>
<sequence length="253" mass="27623">MRAKRDIADETGESSAQPEVKTLARGLAVLDYLMKHGSVRTTALASHLGVDKGSASRLLQTLCVSGYARPGEGRSFELGEKLVGRSSVQRPDRSLRERARPLLMRLAAETGEAVHLSIPADEHVLYVDTIDAQSPLRVDRPAGTLAPLDCTAMGRVLLATTLTPIPRQLQQRTEHTVTDPKKFAELLQLIKSQGYALDDEEYHIGIRCAAAPLRDKEGMVVGAIGVSGPTVRIQREELPDLGRKLKELTQSFI</sequence>
<dbReference type="InterPro" id="IPR014757">
    <property type="entry name" value="Tscrpt_reg_IclR_C"/>
</dbReference>
<proteinExistence type="predicted"/>
<feature type="domain" description="HTH iclR-type" evidence="4">
    <location>
        <begin position="20"/>
        <end position="80"/>
    </location>
</feature>
<dbReference type="InterPro" id="IPR005471">
    <property type="entry name" value="Tscrpt_reg_IclR_N"/>
</dbReference>
<dbReference type="PANTHER" id="PTHR30136:SF24">
    <property type="entry name" value="HTH-TYPE TRANSCRIPTIONAL REPRESSOR ALLR"/>
    <property type="match status" value="1"/>
</dbReference>
<dbReference type="EMBL" id="JAAKZG010000007">
    <property type="protein sequence ID" value="NGN43002.1"/>
    <property type="molecule type" value="Genomic_DNA"/>
</dbReference>
<keyword evidence="3" id="KW-0804">Transcription</keyword>
<dbReference type="Proteomes" id="UP000481252">
    <property type="component" value="Unassembled WGS sequence"/>
</dbReference>
<feature type="domain" description="IclR-ED" evidence="5">
    <location>
        <begin position="74"/>
        <end position="253"/>
    </location>
</feature>
<dbReference type="RefSeq" id="WP_165119363.1">
    <property type="nucleotide sequence ID" value="NZ_JAAKZG010000007.1"/>
</dbReference>
<dbReference type="SMART" id="SM00346">
    <property type="entry name" value="HTH_ICLR"/>
    <property type="match status" value="1"/>
</dbReference>